<evidence type="ECO:0000256" key="4">
    <source>
        <dbReference type="ARBA" id="ARBA00022989"/>
    </source>
</evidence>
<dbReference type="Pfam" id="PF07690">
    <property type="entry name" value="MFS_1"/>
    <property type="match status" value="1"/>
</dbReference>
<evidence type="ECO:0000313" key="9">
    <source>
        <dbReference type="EMBL" id="KRY11516.1"/>
    </source>
</evidence>
<evidence type="ECO:0000256" key="2">
    <source>
        <dbReference type="ARBA" id="ARBA00022448"/>
    </source>
</evidence>
<accession>A0A0V0ZGQ8</accession>
<gene>
    <name evidence="9" type="primary">spns1</name>
    <name evidence="9" type="ORF">T12_5889</name>
</gene>
<feature type="transmembrane region" description="Helical" evidence="7">
    <location>
        <begin position="253"/>
        <end position="273"/>
    </location>
</feature>
<dbReference type="InterPro" id="IPR044770">
    <property type="entry name" value="MFS_spinster-like"/>
</dbReference>
<name>A0A0V0ZGQ8_9BILA</name>
<feature type="transmembrane region" description="Helical" evidence="7">
    <location>
        <begin position="133"/>
        <end position="152"/>
    </location>
</feature>
<dbReference type="STRING" id="990121.A0A0V0ZGQ8"/>
<feature type="transmembrane region" description="Helical" evidence="7">
    <location>
        <begin position="221"/>
        <end position="241"/>
    </location>
</feature>
<evidence type="ECO:0000256" key="1">
    <source>
        <dbReference type="ARBA" id="ARBA00004141"/>
    </source>
</evidence>
<evidence type="ECO:0000259" key="8">
    <source>
        <dbReference type="PROSITE" id="PS50850"/>
    </source>
</evidence>
<feature type="transmembrane region" description="Helical" evidence="7">
    <location>
        <begin position="346"/>
        <end position="367"/>
    </location>
</feature>
<dbReference type="PANTHER" id="PTHR23505:SF79">
    <property type="entry name" value="PROTEIN SPINSTER"/>
    <property type="match status" value="1"/>
</dbReference>
<feature type="transmembrane region" description="Helical" evidence="7">
    <location>
        <begin position="161"/>
        <end position="179"/>
    </location>
</feature>
<comment type="caution">
    <text evidence="9">The sequence shown here is derived from an EMBL/GenBank/DDBJ whole genome shotgun (WGS) entry which is preliminary data.</text>
</comment>
<protein>
    <submittedName>
        <fullName evidence="9">Protein spinster-like protein 1</fullName>
    </submittedName>
</protein>
<dbReference type="Proteomes" id="UP000054783">
    <property type="component" value="Unassembled WGS sequence"/>
</dbReference>
<proteinExistence type="inferred from homology"/>
<feature type="transmembrane region" description="Helical" evidence="7">
    <location>
        <begin position="379"/>
        <end position="399"/>
    </location>
</feature>
<evidence type="ECO:0000313" key="10">
    <source>
        <dbReference type="Proteomes" id="UP000054783"/>
    </source>
</evidence>
<reference evidence="9 10" key="1">
    <citation type="submission" date="2015-01" db="EMBL/GenBank/DDBJ databases">
        <title>Evolution of Trichinella species and genotypes.</title>
        <authorList>
            <person name="Korhonen P.K."/>
            <person name="Edoardo P."/>
            <person name="Giuseppe L.R."/>
            <person name="Gasser R.B."/>
        </authorList>
    </citation>
    <scope>NUCLEOTIDE SEQUENCE [LARGE SCALE GENOMIC DNA]</scope>
    <source>
        <strain evidence="9">ISS2496</strain>
    </source>
</reference>
<keyword evidence="2" id="KW-0813">Transport</keyword>
<keyword evidence="4 7" id="KW-1133">Transmembrane helix</keyword>
<sequence>MRWLNCNRVDISSSHLRNNNLKYKDAALPVVSNAKPCALISVQSQNSGATAHKNGIFKTEVFSAPEKKFVPKSMPASSLYYIISGTPIKWRDFITVAILFFINLLNYMDRFTIAGVLTEVQEFYNIGDWEAGLLQTVFISFYMVFAPTFGYFGDRYSRKKIMICGVIVWSGAVLFSSFVPKEHFLLFLLLRGVVGIGEASYQTVAITILGDLFTKQMRSRMLMLFYFAVPIGSGLGFIVGSKVAKAAYNQWQWGVRVTPPLGVICILLAIFVLKEPKRGAAEQNTNSEPTSWLDDLRYLLSNRSYVWSTFGFTCVAFTVGSLSWWTPNFVIYSQRSRGIEPDNSEINLVFGLITCLAGFFGVAVGSTASQIWRRTNPRADPLVCAIGLTLCVPFLYAALCTVEHSLALCWPLIFATITLLCINWSILSDILLSVIVPHRRSTATACQILVSHLLGDASSPYIIGQLSDILRGADQSDIVRFVSLKNALFMTTFTTVLGAFFFYGVAWFIEESQKKMNDELNSSFKPVAITSSSSEFPSIFNNDSSCNSSEEQLVAESDTFTRAGDKSVEAEI</sequence>
<evidence type="ECO:0000256" key="7">
    <source>
        <dbReference type="SAM" id="Phobius"/>
    </source>
</evidence>
<dbReference type="SUPFAM" id="SSF103473">
    <property type="entry name" value="MFS general substrate transporter"/>
    <property type="match status" value="1"/>
</dbReference>
<feature type="domain" description="Major facilitator superfamily (MFS) profile" evidence="8">
    <location>
        <begin position="95"/>
        <end position="510"/>
    </location>
</feature>
<organism evidence="9 10">
    <name type="scientific">Trichinella patagoniensis</name>
    <dbReference type="NCBI Taxonomy" id="990121"/>
    <lineage>
        <taxon>Eukaryota</taxon>
        <taxon>Metazoa</taxon>
        <taxon>Ecdysozoa</taxon>
        <taxon>Nematoda</taxon>
        <taxon>Enoplea</taxon>
        <taxon>Dorylaimia</taxon>
        <taxon>Trichinellida</taxon>
        <taxon>Trichinellidae</taxon>
        <taxon>Trichinella</taxon>
    </lineage>
</organism>
<keyword evidence="3 7" id="KW-0812">Transmembrane</keyword>
<dbReference type="GO" id="GO:0022857">
    <property type="term" value="F:transmembrane transporter activity"/>
    <property type="evidence" value="ECO:0007669"/>
    <property type="project" value="InterPro"/>
</dbReference>
<dbReference type="PANTHER" id="PTHR23505">
    <property type="entry name" value="SPINSTER"/>
    <property type="match status" value="1"/>
</dbReference>
<dbReference type="GO" id="GO:0016020">
    <property type="term" value="C:membrane"/>
    <property type="evidence" value="ECO:0007669"/>
    <property type="project" value="UniProtKB-SubCell"/>
</dbReference>
<evidence type="ECO:0000256" key="3">
    <source>
        <dbReference type="ARBA" id="ARBA00022692"/>
    </source>
</evidence>
<feature type="transmembrane region" description="Helical" evidence="7">
    <location>
        <begin position="305"/>
        <end position="326"/>
    </location>
</feature>
<evidence type="ECO:0000256" key="6">
    <source>
        <dbReference type="ARBA" id="ARBA00024338"/>
    </source>
</evidence>
<comment type="similarity">
    <text evidence="6">Belongs to the major facilitator superfamily. Spinster (TC 2.A.1.49) family.</text>
</comment>
<feature type="transmembrane region" description="Helical" evidence="7">
    <location>
        <begin position="185"/>
        <end position="209"/>
    </location>
</feature>
<dbReference type="InterPro" id="IPR011701">
    <property type="entry name" value="MFS"/>
</dbReference>
<dbReference type="CDD" id="cd17328">
    <property type="entry name" value="MFS_spinster_like"/>
    <property type="match status" value="1"/>
</dbReference>
<feature type="transmembrane region" description="Helical" evidence="7">
    <location>
        <begin position="405"/>
        <end position="432"/>
    </location>
</feature>
<feature type="transmembrane region" description="Helical" evidence="7">
    <location>
        <begin position="93"/>
        <end position="113"/>
    </location>
</feature>
<evidence type="ECO:0000256" key="5">
    <source>
        <dbReference type="ARBA" id="ARBA00023136"/>
    </source>
</evidence>
<dbReference type="EMBL" id="JYDQ01000192">
    <property type="protein sequence ID" value="KRY11516.1"/>
    <property type="molecule type" value="Genomic_DNA"/>
</dbReference>
<dbReference type="OrthoDB" id="6770063at2759"/>
<dbReference type="AlphaFoldDB" id="A0A0V0ZGQ8"/>
<dbReference type="PROSITE" id="PS50850">
    <property type="entry name" value="MFS"/>
    <property type="match status" value="1"/>
</dbReference>
<comment type="subcellular location">
    <subcellularLocation>
        <location evidence="1">Membrane</location>
        <topology evidence="1">Multi-pass membrane protein</topology>
    </subcellularLocation>
</comment>
<feature type="transmembrane region" description="Helical" evidence="7">
    <location>
        <begin position="487"/>
        <end position="509"/>
    </location>
</feature>
<keyword evidence="10" id="KW-1185">Reference proteome</keyword>
<dbReference type="InterPro" id="IPR036259">
    <property type="entry name" value="MFS_trans_sf"/>
</dbReference>
<dbReference type="Gene3D" id="1.20.1250.20">
    <property type="entry name" value="MFS general substrate transporter like domains"/>
    <property type="match status" value="1"/>
</dbReference>
<dbReference type="InterPro" id="IPR020846">
    <property type="entry name" value="MFS_dom"/>
</dbReference>
<keyword evidence="5 7" id="KW-0472">Membrane</keyword>